<feature type="compositionally biased region" description="Polar residues" evidence="1">
    <location>
        <begin position="463"/>
        <end position="475"/>
    </location>
</feature>
<feature type="compositionally biased region" description="Low complexity" evidence="1">
    <location>
        <begin position="258"/>
        <end position="282"/>
    </location>
</feature>
<keyword evidence="3" id="KW-1185">Reference proteome</keyword>
<feature type="compositionally biased region" description="Polar residues" evidence="1">
    <location>
        <begin position="638"/>
        <end position="648"/>
    </location>
</feature>
<feature type="compositionally biased region" description="Low complexity" evidence="1">
    <location>
        <begin position="364"/>
        <end position="375"/>
    </location>
</feature>
<feature type="compositionally biased region" description="Polar residues" evidence="1">
    <location>
        <begin position="131"/>
        <end position="141"/>
    </location>
</feature>
<feature type="compositionally biased region" description="Polar residues" evidence="1">
    <location>
        <begin position="599"/>
        <end position="618"/>
    </location>
</feature>
<dbReference type="CDD" id="cd11655">
    <property type="entry name" value="rap1_myb-like"/>
    <property type="match status" value="1"/>
</dbReference>
<feature type="compositionally biased region" description="Acidic residues" evidence="1">
    <location>
        <begin position="572"/>
        <end position="586"/>
    </location>
</feature>
<feature type="compositionally biased region" description="Polar residues" evidence="1">
    <location>
        <begin position="318"/>
        <end position="333"/>
    </location>
</feature>
<evidence type="ECO:0000256" key="1">
    <source>
        <dbReference type="SAM" id="MobiDB-lite"/>
    </source>
</evidence>
<feature type="compositionally biased region" description="Pro residues" evidence="1">
    <location>
        <begin position="291"/>
        <end position="303"/>
    </location>
</feature>
<evidence type="ECO:0000313" key="2">
    <source>
        <dbReference type="EMBL" id="KAH8995644.1"/>
    </source>
</evidence>
<evidence type="ECO:0000313" key="3">
    <source>
        <dbReference type="Proteomes" id="UP001201163"/>
    </source>
</evidence>
<gene>
    <name evidence="2" type="ORF">EDB92DRAFT_148732</name>
</gene>
<reference evidence="2" key="1">
    <citation type="submission" date="2022-01" db="EMBL/GenBank/DDBJ databases">
        <title>Comparative genomics reveals a dynamic genome evolution in the ectomycorrhizal milk-cap (Lactarius) mushrooms.</title>
        <authorList>
            <consortium name="DOE Joint Genome Institute"/>
            <person name="Lebreton A."/>
            <person name="Tang N."/>
            <person name="Kuo A."/>
            <person name="LaButti K."/>
            <person name="Drula E."/>
            <person name="Barry K."/>
            <person name="Clum A."/>
            <person name="Lipzen A."/>
            <person name="Mousain D."/>
            <person name="Ng V."/>
            <person name="Wang R."/>
            <person name="Wang X."/>
            <person name="Dai Y."/>
            <person name="Henrissat B."/>
            <person name="Grigoriev I.V."/>
            <person name="Guerin-Laguette A."/>
            <person name="Yu F."/>
            <person name="Martin F.M."/>
        </authorList>
    </citation>
    <scope>NUCLEOTIDE SEQUENCE</scope>
    <source>
        <strain evidence="2">QP</strain>
    </source>
</reference>
<feature type="compositionally biased region" description="Basic residues" evidence="1">
    <location>
        <begin position="341"/>
        <end position="352"/>
    </location>
</feature>
<accession>A0AAD4QFH4</accession>
<dbReference type="Proteomes" id="UP001201163">
    <property type="component" value="Unassembled WGS sequence"/>
</dbReference>
<sequence length="700" mass="76999">MSGHHKIPFTDDDDALLMKFIATYNPQPKGRLGMKLYERLVENAEGKWSFASRHPIHSWRERYKTNQRRFDAKILRYQKKHGISVDAPSPGTGQSSASKKPAFGSHSSPSRNSPPLAGGSGSKKRAREINATDSNLDSSPTKKMRRASPSPHPMLPLVKPQSKGKLRAELSPSPPYEEDRDLTMVGPDDYIGALSGESDQDGEESQSDGGQGNESSSPFPPSSPTKKIRSKPSANTKKSHGRVGVSTVPEKSSQPLASSSHQQHSPEHSATATRPSASASKTLSPVHKLVIPPPQLSQEPTPPHTSALSSPSPPPRGNSHTPSTPPQSGTVHQPQLVASPKQRRPRPIKRRTVHEEEDDIFCTPPVQSPLSSSPPRTRARDAPRLLEGPYRSAYTRANGGQRASGVRKEKETNGNEWPPRRSKQDVPMSSPERSTAADMDRAPVQHIDLRVLHSRKSVETFHAGSTPSLGGSASRTVEKKRPRQARASRPPMPPKLSESNKELVLALGLEEVYKRMAENHKFHVDIVREVAARQRSLEHADQVLRNMREAAEQEYARLLKQEFRTGAYRTEESDEAEEEEEEGEDAENLRNEGPEQDRSALSQPASPCSNHSLPNLSTADRGGYMEVDADDTQELDNVPTTQADSSLPGSPALPNVEWTDDDDELLLDGDLVVHEELVKRKGLGSVKFRTAHLYSLLLDD</sequence>
<feature type="region of interest" description="Disordered" evidence="1">
    <location>
        <begin position="82"/>
        <end position="499"/>
    </location>
</feature>
<dbReference type="InterPro" id="IPR009057">
    <property type="entry name" value="Homeodomain-like_sf"/>
</dbReference>
<organism evidence="2 3">
    <name type="scientific">Lactarius akahatsu</name>
    <dbReference type="NCBI Taxonomy" id="416441"/>
    <lineage>
        <taxon>Eukaryota</taxon>
        <taxon>Fungi</taxon>
        <taxon>Dikarya</taxon>
        <taxon>Basidiomycota</taxon>
        <taxon>Agaricomycotina</taxon>
        <taxon>Agaricomycetes</taxon>
        <taxon>Russulales</taxon>
        <taxon>Russulaceae</taxon>
        <taxon>Lactarius</taxon>
    </lineage>
</organism>
<dbReference type="AlphaFoldDB" id="A0AAD4QFH4"/>
<dbReference type="Gene3D" id="1.10.10.60">
    <property type="entry name" value="Homeodomain-like"/>
    <property type="match status" value="1"/>
</dbReference>
<feature type="compositionally biased region" description="Basic and acidic residues" evidence="1">
    <location>
        <begin position="406"/>
        <end position="424"/>
    </location>
</feature>
<protein>
    <recommendedName>
        <fullName evidence="4">Rap1 Myb domain-containing protein</fullName>
    </recommendedName>
</protein>
<dbReference type="SUPFAM" id="SSF46689">
    <property type="entry name" value="Homeodomain-like"/>
    <property type="match status" value="1"/>
</dbReference>
<feature type="region of interest" description="Disordered" evidence="1">
    <location>
        <begin position="636"/>
        <end position="657"/>
    </location>
</feature>
<dbReference type="EMBL" id="JAKELL010000011">
    <property type="protein sequence ID" value="KAH8995644.1"/>
    <property type="molecule type" value="Genomic_DNA"/>
</dbReference>
<feature type="region of interest" description="Disordered" evidence="1">
    <location>
        <begin position="566"/>
        <end position="623"/>
    </location>
</feature>
<evidence type="ECO:0008006" key="4">
    <source>
        <dbReference type="Google" id="ProtNLM"/>
    </source>
</evidence>
<comment type="caution">
    <text evidence="2">The sequence shown here is derived from an EMBL/GenBank/DDBJ whole genome shotgun (WGS) entry which is preliminary data.</text>
</comment>
<proteinExistence type="predicted"/>
<name>A0AAD4QFH4_9AGAM</name>
<feature type="compositionally biased region" description="Basic and acidic residues" evidence="1">
    <location>
        <begin position="587"/>
        <end position="598"/>
    </location>
</feature>
<feature type="compositionally biased region" description="Basic and acidic residues" evidence="1">
    <location>
        <begin position="438"/>
        <end position="459"/>
    </location>
</feature>